<gene>
    <name evidence="2" type="ORF">F9U64_20480</name>
</gene>
<dbReference type="AlphaFoldDB" id="A0A7C8GQJ5"/>
<reference evidence="2 3" key="1">
    <citation type="submission" date="2019-10" db="EMBL/GenBank/DDBJ databases">
        <title>Gracilibacillus sp. nov. isolated from rice seeds.</title>
        <authorList>
            <person name="He S."/>
        </authorList>
    </citation>
    <scope>NUCLEOTIDE SEQUENCE [LARGE SCALE GENOMIC DNA]</scope>
    <source>
        <strain evidence="2 3">TD8</strain>
    </source>
</reference>
<comment type="caution">
    <text evidence="2">The sequence shown here is derived from an EMBL/GenBank/DDBJ whole genome shotgun (WGS) entry which is preliminary data.</text>
</comment>
<dbReference type="EMBL" id="WEID01000114">
    <property type="protein sequence ID" value="KAB8126176.1"/>
    <property type="molecule type" value="Genomic_DNA"/>
</dbReference>
<accession>A0A7C8GQJ5</accession>
<dbReference type="CDD" id="cd06225">
    <property type="entry name" value="HAMP"/>
    <property type="match status" value="1"/>
</dbReference>
<evidence type="ECO:0000313" key="2">
    <source>
        <dbReference type="EMBL" id="KAB8126176.1"/>
    </source>
</evidence>
<keyword evidence="1" id="KW-0812">Transmembrane</keyword>
<name>A0A7C8GQJ5_9BACI</name>
<evidence type="ECO:0000256" key="1">
    <source>
        <dbReference type="SAM" id="Phobius"/>
    </source>
</evidence>
<feature type="transmembrane region" description="Helical" evidence="1">
    <location>
        <begin position="12"/>
        <end position="35"/>
    </location>
</feature>
<protein>
    <submittedName>
        <fullName evidence="2">HAMP domain-containing protein</fullName>
    </submittedName>
</protein>
<keyword evidence="1" id="KW-1133">Transmembrane helix</keyword>
<organism evidence="2 3">
    <name type="scientific">Gracilibacillus oryzae</name>
    <dbReference type="NCBI Taxonomy" id="1672701"/>
    <lineage>
        <taxon>Bacteria</taxon>
        <taxon>Bacillati</taxon>
        <taxon>Bacillota</taxon>
        <taxon>Bacilli</taxon>
        <taxon>Bacillales</taxon>
        <taxon>Bacillaceae</taxon>
        <taxon>Gracilibacillus</taxon>
    </lineage>
</organism>
<evidence type="ECO:0000313" key="3">
    <source>
        <dbReference type="Proteomes" id="UP000480246"/>
    </source>
</evidence>
<keyword evidence="1" id="KW-0472">Membrane</keyword>
<feature type="transmembrane region" description="Helical" evidence="1">
    <location>
        <begin position="55"/>
        <end position="71"/>
    </location>
</feature>
<keyword evidence="3" id="KW-1185">Reference proteome</keyword>
<sequence length="108" mass="12645">MNTKWFKGVRFKLLLTFTSSIVLSILCIIGLEQFLFQQIGLKENDIADMEKRYSFLYMILFFLLTTLFYYLSSKNIIKRIEDIDDSVNEVKKGNLDIQIQTSTNDEIG</sequence>
<feature type="non-terminal residue" evidence="2">
    <location>
        <position position="108"/>
    </location>
</feature>
<proteinExistence type="predicted"/>
<dbReference type="Gene3D" id="6.10.340.10">
    <property type="match status" value="1"/>
</dbReference>
<dbReference type="Proteomes" id="UP000480246">
    <property type="component" value="Unassembled WGS sequence"/>
</dbReference>